<organism evidence="7 8">
    <name type="scientific">Anaerosporomusa subterranea</name>
    <dbReference type="NCBI Taxonomy" id="1794912"/>
    <lineage>
        <taxon>Bacteria</taxon>
        <taxon>Bacillati</taxon>
        <taxon>Bacillota</taxon>
        <taxon>Negativicutes</taxon>
        <taxon>Acetonemataceae</taxon>
        <taxon>Anaerosporomusa</taxon>
    </lineage>
</organism>
<dbReference type="EMBL" id="LSGP01000013">
    <property type="protein sequence ID" value="KYZ77535.1"/>
    <property type="molecule type" value="Genomic_DNA"/>
</dbReference>
<dbReference type="GO" id="GO:0071555">
    <property type="term" value="P:cell wall organization"/>
    <property type="evidence" value="ECO:0007669"/>
    <property type="project" value="TreeGrafter"/>
</dbReference>
<evidence type="ECO:0000313" key="8">
    <source>
        <dbReference type="Proteomes" id="UP000076268"/>
    </source>
</evidence>
<keyword evidence="4" id="KW-0812">Transmembrane</keyword>
<dbReference type="GO" id="GO:0008658">
    <property type="term" value="F:penicillin binding"/>
    <property type="evidence" value="ECO:0007669"/>
    <property type="project" value="InterPro"/>
</dbReference>
<feature type="domain" description="Penicillin-binding protein transpeptidase" evidence="5">
    <location>
        <begin position="237"/>
        <end position="545"/>
    </location>
</feature>
<dbReference type="Gene3D" id="3.90.1310.10">
    <property type="entry name" value="Penicillin-binding protein 2a (Domain 2)"/>
    <property type="match status" value="1"/>
</dbReference>
<dbReference type="OrthoDB" id="9770103at2"/>
<feature type="transmembrane region" description="Helical" evidence="4">
    <location>
        <begin position="12"/>
        <end position="32"/>
    </location>
</feature>
<feature type="domain" description="Penicillin-binding protein dimerisation" evidence="6">
    <location>
        <begin position="52"/>
        <end position="194"/>
    </location>
</feature>
<name>A0A154BUJ8_ANASB</name>
<dbReference type="SUPFAM" id="SSF56519">
    <property type="entry name" value="Penicillin binding protein dimerisation domain"/>
    <property type="match status" value="1"/>
</dbReference>
<comment type="subcellular location">
    <subcellularLocation>
        <location evidence="1">Membrane</location>
    </subcellularLocation>
</comment>
<keyword evidence="4" id="KW-1133">Transmembrane helix</keyword>
<gene>
    <name evidence="7" type="ORF">AXX12_05360</name>
</gene>
<dbReference type="RefSeq" id="WP_066240056.1">
    <property type="nucleotide sequence ID" value="NZ_LSGP01000013.1"/>
</dbReference>
<reference evidence="7 8" key="1">
    <citation type="submission" date="2016-02" db="EMBL/GenBank/DDBJ databases">
        <title>Anaerosporomusa subterraneum gen. nov., sp. nov., a spore-forming obligate anaerobe isolated from saprolite.</title>
        <authorList>
            <person name="Choi J.K."/>
            <person name="Shah M."/>
            <person name="Yee N."/>
        </authorList>
    </citation>
    <scope>NUCLEOTIDE SEQUENCE [LARGE SCALE GENOMIC DNA]</scope>
    <source>
        <strain evidence="7 8">RU4</strain>
    </source>
</reference>
<dbReference type="GO" id="GO:0016740">
    <property type="term" value="F:transferase activity"/>
    <property type="evidence" value="ECO:0007669"/>
    <property type="project" value="UniProtKB-KW"/>
</dbReference>
<dbReference type="Pfam" id="PF00905">
    <property type="entry name" value="Transpeptidase"/>
    <property type="match status" value="1"/>
</dbReference>
<dbReference type="STRING" id="1794912.AXX12_05360"/>
<evidence type="ECO:0000256" key="2">
    <source>
        <dbReference type="ARBA" id="ARBA00007171"/>
    </source>
</evidence>
<evidence type="ECO:0000256" key="3">
    <source>
        <dbReference type="ARBA" id="ARBA00023136"/>
    </source>
</evidence>
<comment type="caution">
    <text evidence="7">The sequence shown here is derived from an EMBL/GenBank/DDBJ whole genome shotgun (WGS) entry which is preliminary data.</text>
</comment>
<dbReference type="AlphaFoldDB" id="A0A154BUJ8"/>
<comment type="similarity">
    <text evidence="2">Belongs to the transpeptidase family.</text>
</comment>
<proteinExistence type="inferred from homology"/>
<evidence type="ECO:0000256" key="4">
    <source>
        <dbReference type="SAM" id="Phobius"/>
    </source>
</evidence>
<evidence type="ECO:0000259" key="5">
    <source>
        <dbReference type="Pfam" id="PF00905"/>
    </source>
</evidence>
<dbReference type="Pfam" id="PF03717">
    <property type="entry name" value="PBP_dimer"/>
    <property type="match status" value="1"/>
</dbReference>
<dbReference type="InterPro" id="IPR001460">
    <property type="entry name" value="PCN-bd_Tpept"/>
</dbReference>
<dbReference type="InterPro" id="IPR012338">
    <property type="entry name" value="Beta-lactam/transpept-like"/>
</dbReference>
<keyword evidence="3 4" id="KW-0472">Membrane</keyword>
<dbReference type="InterPro" id="IPR050515">
    <property type="entry name" value="Beta-lactam/transpept"/>
</dbReference>
<sequence length="552" mass="59314">MAFSVSRLRKLFFIVTIGVFAIFGRLFFLQVIETDKLSIRALESRIVEAPANSIRGDILDRNGLPLTGTVGQSYLFVFPAQIYHLQKVCSNLVDLGVDSVELRETLATVKQPFKWKYAIDQQTANKINEAALPGVIAVTEKKRYSLNGLAAHVLGYINAADNQGVSGLEASFDSILRGHQTTYIAAMVDAGQRIIPGLGYKRIHASEGRRPGNIVLTIDKRIQTIVESVLDQSVSKGAVIIMNPVTGEILAMASRPNFDADHLELYLNHQSAPLLNRAIVNYQPGSVFKLAVAAAALEQQLVKPQDTFFDNGYIEVNSIRFRGWDYEKGARGKITFTEAMAYSSNPVFIELGLKVGAKNLLSYARKLGFGQLSGIGLQGEAGGTLPDAAAVFSADLANLSIGQGTLEASPLQVVGMVSAIANGGILRQPVLVSRLINHDGSITVVPQGRPPQQVMSAPVAAQMREMMKAVTEYGTGAAAQVEKLGSAGKTGSAETGRLSQGKSINHAWFAGFAPAANPKFAAVVFIEEGMSGGDIAAPLFREIMERILTQQP</sequence>
<keyword evidence="8" id="KW-1185">Reference proteome</keyword>
<dbReference type="GO" id="GO:0005886">
    <property type="term" value="C:plasma membrane"/>
    <property type="evidence" value="ECO:0007669"/>
    <property type="project" value="TreeGrafter"/>
</dbReference>
<dbReference type="InterPro" id="IPR036138">
    <property type="entry name" value="PBP_dimer_sf"/>
</dbReference>
<dbReference type="Gene3D" id="3.40.710.10">
    <property type="entry name" value="DD-peptidase/beta-lactamase superfamily"/>
    <property type="match status" value="1"/>
</dbReference>
<evidence type="ECO:0000259" key="6">
    <source>
        <dbReference type="Pfam" id="PF03717"/>
    </source>
</evidence>
<dbReference type="InterPro" id="IPR005311">
    <property type="entry name" value="PBP_dimer"/>
</dbReference>
<evidence type="ECO:0000256" key="1">
    <source>
        <dbReference type="ARBA" id="ARBA00004370"/>
    </source>
</evidence>
<keyword evidence="7" id="KW-0808">Transferase</keyword>
<dbReference type="PANTHER" id="PTHR30627">
    <property type="entry name" value="PEPTIDOGLYCAN D,D-TRANSPEPTIDASE"/>
    <property type="match status" value="1"/>
</dbReference>
<dbReference type="Proteomes" id="UP000076268">
    <property type="component" value="Unassembled WGS sequence"/>
</dbReference>
<evidence type="ECO:0000313" key="7">
    <source>
        <dbReference type="EMBL" id="KYZ77535.1"/>
    </source>
</evidence>
<accession>A0A154BUJ8</accession>
<protein>
    <submittedName>
        <fullName evidence="7">Peptidoglycan glycosyltransferase</fullName>
    </submittedName>
</protein>
<dbReference type="SUPFAM" id="SSF56601">
    <property type="entry name" value="beta-lactamase/transpeptidase-like"/>
    <property type="match status" value="1"/>
</dbReference>